<dbReference type="KEGG" id="sera:Ser39006_016745"/>
<reference evidence="2 3" key="1">
    <citation type="journal article" date="2013" name="Genome Announc.">
        <title>Draft genome sequence of Serratia sp. strain ATCC 39006, a model bacterium for analysis of the biosynthesis and regulation of prodigiosin, a carbapenem, and gas vesicles.</title>
        <authorList>
            <person name="Fineran P.C."/>
            <person name="Iglesias Cans M.C."/>
            <person name="Ramsay J.P."/>
            <person name="Wilf N.M."/>
            <person name="Cossyleon D."/>
            <person name="McNeil M.B."/>
            <person name="Williamson N.R."/>
            <person name="Monson R.E."/>
            <person name="Becher S.A."/>
            <person name="Stanton J.A."/>
            <person name="Brugger K."/>
            <person name="Brown S.D."/>
            <person name="Salmond G.P."/>
        </authorList>
    </citation>
    <scope>NUCLEOTIDE SEQUENCE [LARGE SCALE GENOMIC DNA]</scope>
    <source>
        <strain evidence="2">ATCC 39006</strain>
        <strain evidence="3">ATCC 39006 / SC 11482</strain>
    </source>
</reference>
<dbReference type="RefSeq" id="WP_021015398.1">
    <property type="nucleotide sequence ID" value="NZ_CP025084.1"/>
</dbReference>
<dbReference type="EMBL" id="CP025085">
    <property type="protein sequence ID" value="AUH01314.1"/>
    <property type="molecule type" value="Genomic_DNA"/>
</dbReference>
<dbReference type="Proteomes" id="UP000233778">
    <property type="component" value="Chromosome"/>
</dbReference>
<evidence type="ECO:0000313" key="1">
    <source>
        <dbReference type="EMBL" id="AUH01314.1"/>
    </source>
</evidence>
<name>A0A2I5T9T9_SERS3</name>
<reference evidence="2" key="2">
    <citation type="submission" date="2013-09" db="EMBL/GenBank/DDBJ databases">
        <authorList>
            <person name="Wang G."/>
            <person name="Yang Y."/>
            <person name="Su Y."/>
        </authorList>
    </citation>
    <scope>NUCLEOTIDE SEQUENCE</scope>
    <source>
        <strain evidence="2">ATCC 39006</strain>
    </source>
</reference>
<sequence length="92" mass="10877">MAIQNDEVVYTRVLLEKIKEHKEMSGIPDDKRDLQVMPLSEYKTMVNREAFFFVDHNGFLRSQFSGEILAANREQLDAMIYHLQILRDKMDD</sequence>
<dbReference type="KEGG" id="serq:CWC46_16745"/>
<dbReference type="OrthoDB" id="6614539at2"/>
<dbReference type="Proteomes" id="UP000017700">
    <property type="component" value="Chromosome"/>
</dbReference>
<evidence type="ECO:0000313" key="3">
    <source>
        <dbReference type="Proteomes" id="UP000017700"/>
    </source>
</evidence>
<organism evidence="2 3">
    <name type="scientific">Serratia sp. (strain ATCC 39006)</name>
    <name type="common">Prodigiosinella confusarubida</name>
    <dbReference type="NCBI Taxonomy" id="104623"/>
    <lineage>
        <taxon>Bacteria</taxon>
        <taxon>Pseudomonadati</taxon>
        <taxon>Pseudomonadota</taxon>
        <taxon>Gammaproteobacteria</taxon>
        <taxon>Enterobacterales</taxon>
        <taxon>Pectobacteriaceae</taxon>
        <taxon>Prodigiosinella</taxon>
    </lineage>
</organism>
<evidence type="ECO:0000313" key="2">
    <source>
        <dbReference type="EMBL" id="AUH05635.1"/>
    </source>
</evidence>
<dbReference type="AlphaFoldDB" id="A0A2I5T9T9"/>
<protein>
    <submittedName>
        <fullName evidence="2">Uncharacterized protein</fullName>
    </submittedName>
</protein>
<reference evidence="1 4" key="3">
    <citation type="submission" date="2017-11" db="EMBL/GenBank/DDBJ databases">
        <title>Complete genome sequence of Serratia sp. ATCC 39006 LacA.</title>
        <authorList>
            <person name="Hampton H.G."/>
            <person name="Jackson S.A."/>
            <person name="Jauregui R."/>
            <person name="Poulter G.T.M."/>
            <person name="Salmond G.P.C."/>
            <person name="Fineran P.C."/>
        </authorList>
    </citation>
    <scope>NUCLEOTIDE SEQUENCE [LARGE SCALE GENOMIC DNA]</scope>
    <source>
        <strain evidence="1 4">ATCC 39006</strain>
    </source>
</reference>
<accession>A0A2I5T9T9</accession>
<dbReference type="STRING" id="104623.Ser39006_02132"/>
<keyword evidence="3" id="KW-1185">Reference proteome</keyword>
<evidence type="ECO:0000313" key="4">
    <source>
        <dbReference type="Proteomes" id="UP000233778"/>
    </source>
</evidence>
<reference evidence="2" key="4">
    <citation type="submission" date="2017-11" db="EMBL/GenBank/DDBJ databases">
        <title>Complete genome sequence of Serratia sp. ATCC 39006.</title>
        <authorList>
            <person name="Hampton H.G."/>
            <person name="Jackson S.A."/>
            <person name="Jauregui R."/>
            <person name="Poulter G.T.M."/>
            <person name="Salmond G.P.C."/>
            <person name="Fineran P.C."/>
        </authorList>
    </citation>
    <scope>NUCLEOTIDE SEQUENCE</scope>
    <source>
        <strain evidence="2">ATCC 39006</strain>
    </source>
</reference>
<proteinExistence type="predicted"/>
<dbReference type="EMBL" id="CP025084">
    <property type="protein sequence ID" value="AUH05635.1"/>
    <property type="molecule type" value="Genomic_DNA"/>
</dbReference>
<gene>
    <name evidence="1" type="ORF">CWC46_16745</name>
    <name evidence="2" type="ORF">Ser39006_016745</name>
</gene>